<organism evidence="2 3">
    <name type="scientific">Symmachiella macrocystis</name>
    <dbReference type="NCBI Taxonomy" id="2527985"/>
    <lineage>
        <taxon>Bacteria</taxon>
        <taxon>Pseudomonadati</taxon>
        <taxon>Planctomycetota</taxon>
        <taxon>Planctomycetia</taxon>
        <taxon>Planctomycetales</taxon>
        <taxon>Planctomycetaceae</taxon>
        <taxon>Symmachiella</taxon>
    </lineage>
</organism>
<gene>
    <name evidence="2" type="ORF">CA54_27540</name>
</gene>
<name>A0A5C6BQE0_9PLAN</name>
<sequence>MNLKPDPEKRKSRPLSMAAVSFCYVCSGLMILGYGAQLALMLWFNIKYGPIVPHAENAHNAIAMTPLNLLFSALSLGIGVGLWVIARSIWSRKRRRAIVAFLVVVACGIGWAAVAPYAGDNSYKDPFRSTEHG</sequence>
<evidence type="ECO:0000313" key="3">
    <source>
        <dbReference type="Proteomes" id="UP000320735"/>
    </source>
</evidence>
<dbReference type="SUPFAM" id="SSF103473">
    <property type="entry name" value="MFS general substrate transporter"/>
    <property type="match status" value="1"/>
</dbReference>
<feature type="transmembrane region" description="Helical" evidence="1">
    <location>
        <begin position="66"/>
        <end position="86"/>
    </location>
</feature>
<dbReference type="AlphaFoldDB" id="A0A5C6BQE0"/>
<protein>
    <submittedName>
        <fullName evidence="2">Uncharacterized protein</fullName>
    </submittedName>
</protein>
<evidence type="ECO:0000313" key="2">
    <source>
        <dbReference type="EMBL" id="TWU13912.1"/>
    </source>
</evidence>
<dbReference type="Proteomes" id="UP000320735">
    <property type="component" value="Unassembled WGS sequence"/>
</dbReference>
<evidence type="ECO:0000256" key="1">
    <source>
        <dbReference type="SAM" id="Phobius"/>
    </source>
</evidence>
<keyword evidence="3" id="KW-1185">Reference proteome</keyword>
<feature type="transmembrane region" description="Helical" evidence="1">
    <location>
        <begin position="98"/>
        <end position="118"/>
    </location>
</feature>
<dbReference type="RefSeq" id="WP_146371169.1">
    <property type="nucleotide sequence ID" value="NZ_SJPP01000001.1"/>
</dbReference>
<comment type="caution">
    <text evidence="2">The sequence shown here is derived from an EMBL/GenBank/DDBJ whole genome shotgun (WGS) entry which is preliminary data.</text>
</comment>
<accession>A0A5C6BQE0</accession>
<reference evidence="2 3" key="1">
    <citation type="submission" date="2019-02" db="EMBL/GenBank/DDBJ databases">
        <title>Deep-cultivation of Planctomycetes and their phenomic and genomic characterization uncovers novel biology.</title>
        <authorList>
            <person name="Wiegand S."/>
            <person name="Jogler M."/>
            <person name="Boedeker C."/>
            <person name="Pinto D."/>
            <person name="Vollmers J."/>
            <person name="Rivas-Marin E."/>
            <person name="Kohn T."/>
            <person name="Peeters S.H."/>
            <person name="Heuer A."/>
            <person name="Rast P."/>
            <person name="Oberbeckmann S."/>
            <person name="Bunk B."/>
            <person name="Jeske O."/>
            <person name="Meyerdierks A."/>
            <person name="Storesund J.E."/>
            <person name="Kallscheuer N."/>
            <person name="Luecker S."/>
            <person name="Lage O.M."/>
            <person name="Pohl T."/>
            <person name="Merkel B.J."/>
            <person name="Hornburger P."/>
            <person name="Mueller R.-W."/>
            <person name="Bruemmer F."/>
            <person name="Labrenz M."/>
            <person name="Spormann A.M."/>
            <person name="Op Den Camp H."/>
            <person name="Overmann J."/>
            <person name="Amann R."/>
            <person name="Jetten M.S.M."/>
            <person name="Mascher T."/>
            <person name="Medema M.H."/>
            <person name="Devos D.P."/>
            <person name="Kaster A.-K."/>
            <person name="Ovreas L."/>
            <person name="Rohde M."/>
            <person name="Galperin M.Y."/>
            <person name="Jogler C."/>
        </authorList>
    </citation>
    <scope>NUCLEOTIDE SEQUENCE [LARGE SCALE GENOMIC DNA]</scope>
    <source>
        <strain evidence="2 3">CA54</strain>
    </source>
</reference>
<dbReference type="InterPro" id="IPR036259">
    <property type="entry name" value="MFS_trans_sf"/>
</dbReference>
<keyword evidence="1" id="KW-1133">Transmembrane helix</keyword>
<dbReference type="EMBL" id="SJPP01000001">
    <property type="protein sequence ID" value="TWU13912.1"/>
    <property type="molecule type" value="Genomic_DNA"/>
</dbReference>
<proteinExistence type="predicted"/>
<feature type="transmembrane region" description="Helical" evidence="1">
    <location>
        <begin position="21"/>
        <end position="46"/>
    </location>
</feature>
<keyword evidence="1" id="KW-0812">Transmembrane</keyword>
<keyword evidence="1" id="KW-0472">Membrane</keyword>